<evidence type="ECO:0000256" key="2">
    <source>
        <dbReference type="ARBA" id="ARBA00022670"/>
    </source>
</evidence>
<name>B8C8S3_THAPS</name>
<keyword evidence="7 14" id="KW-0862">Zinc</keyword>
<sequence length="425" mass="49002">LAFTLVVFLWEAYLNLRQRASYFKTTFPEELEAKPLLPQLKAKFSNSQSYGRDKISYSIAAAIYNLSEEFVYLMWGFYPYVWDGACSLGSQYFGWTEQDNEIQISLIFLSIFVLVGTVTSLPFELYSTFCIEKKHGFNKQTPALFFTDKVKGLFLSAVIGMPFLALLLKIIKSCGDHFYIYVWAFTFVFSVFMMTIVPVLIMPWFNKYEPLPEGKLKEEIFELAGQLKFPLTKLFVVDGSKRSSHSNAYMFGFFKNKRIVLYDTLIEQVHDNEILAILGHELGHWKMGHTLINFVITQLYTGASFYAFALCYNSHELYRAFGFNDESRPVPTLIALLFFFSTIWAPIDKALSFAMTVHSRRCEFEADEFSVKLGMSQGLQSGLCKIHLENLGAMLPDPWYSTYHYSHPPLVERLSAMMKMDKKSK</sequence>
<feature type="transmembrane region" description="Helical" evidence="15">
    <location>
        <begin position="152"/>
        <end position="172"/>
    </location>
</feature>
<dbReference type="PANTHER" id="PTHR10120">
    <property type="entry name" value="CAAX PRENYL PROTEASE 1"/>
    <property type="match status" value="1"/>
</dbReference>
<gene>
    <name evidence="18" type="ORF">THAPSDRAFT_36310</name>
</gene>
<comment type="function">
    <text evidence="15">Proteolytically removes the C-terminal three residues of farnesylated proteins.</text>
</comment>
<feature type="binding site" evidence="14">
    <location>
        <position position="363"/>
    </location>
    <ligand>
        <name>Zn(2+)</name>
        <dbReference type="ChEBI" id="CHEBI:29105"/>
        <note>catalytic</note>
    </ligand>
</feature>
<dbReference type="Gene3D" id="3.30.2010.10">
    <property type="entry name" value="Metalloproteases ('zincins'), catalytic domain"/>
    <property type="match status" value="1"/>
</dbReference>
<dbReference type="AlphaFoldDB" id="B8C8S3"/>
<evidence type="ECO:0000256" key="1">
    <source>
        <dbReference type="ARBA" id="ARBA00004477"/>
    </source>
</evidence>
<organism evidence="18 19">
    <name type="scientific">Thalassiosira pseudonana</name>
    <name type="common">Marine diatom</name>
    <name type="synonym">Cyclotella nana</name>
    <dbReference type="NCBI Taxonomy" id="35128"/>
    <lineage>
        <taxon>Eukaryota</taxon>
        <taxon>Sar</taxon>
        <taxon>Stramenopiles</taxon>
        <taxon>Ochrophyta</taxon>
        <taxon>Bacillariophyta</taxon>
        <taxon>Coscinodiscophyceae</taxon>
        <taxon>Thalassiosirophycidae</taxon>
        <taxon>Thalassiosirales</taxon>
        <taxon>Thalassiosiraceae</taxon>
        <taxon>Thalassiosira</taxon>
    </lineage>
</organism>
<keyword evidence="2 15" id="KW-0645">Protease</keyword>
<dbReference type="PaxDb" id="35128-Thaps36310"/>
<dbReference type="InterPro" id="IPR001915">
    <property type="entry name" value="Peptidase_M48"/>
</dbReference>
<evidence type="ECO:0000256" key="4">
    <source>
        <dbReference type="ARBA" id="ARBA00022723"/>
    </source>
</evidence>
<accession>B8C8S3</accession>
<feature type="transmembrane region" description="Helical" evidence="15">
    <location>
        <begin position="106"/>
        <end position="131"/>
    </location>
</feature>
<dbReference type="InterPro" id="IPR032456">
    <property type="entry name" value="Peptidase_M48_N"/>
</dbReference>
<feature type="active site" evidence="13">
    <location>
        <position position="281"/>
    </location>
</feature>
<evidence type="ECO:0000256" key="3">
    <source>
        <dbReference type="ARBA" id="ARBA00022692"/>
    </source>
</evidence>
<evidence type="ECO:0000256" key="12">
    <source>
        <dbReference type="ARBA" id="ARBA00060927"/>
    </source>
</evidence>
<evidence type="ECO:0000256" key="5">
    <source>
        <dbReference type="ARBA" id="ARBA00022801"/>
    </source>
</evidence>
<dbReference type="GO" id="GO:0046872">
    <property type="term" value="F:metal ion binding"/>
    <property type="evidence" value="ECO:0007669"/>
    <property type="project" value="UniProtKB-UniRule"/>
</dbReference>
<evidence type="ECO:0000259" key="16">
    <source>
        <dbReference type="Pfam" id="PF01435"/>
    </source>
</evidence>
<dbReference type="STRING" id="35128.B8C8S3"/>
<protein>
    <recommendedName>
        <fullName evidence="15">CAAX prenyl protease</fullName>
        <ecNumber evidence="15">3.4.24.84</ecNumber>
    </recommendedName>
</protein>
<comment type="catalytic activity">
    <reaction evidence="11 15">
        <text>Hydrolyzes the peptide bond -P2-(S-farnesyl or geranylgeranyl)C-P1'-P2'-P3'-COOH where P1' and P2' are amino acids with aliphatic side chains and P3' is any C-terminal residue.</text>
        <dbReference type="EC" id="3.4.24.84"/>
    </reaction>
</comment>
<keyword evidence="9 15" id="KW-0482">Metalloprotease</keyword>
<feature type="binding site" evidence="14">
    <location>
        <position position="284"/>
    </location>
    <ligand>
        <name>Zn(2+)</name>
        <dbReference type="ChEBI" id="CHEBI:29105"/>
        <note>catalytic</note>
    </ligand>
</feature>
<keyword evidence="10 15" id="KW-0472">Membrane</keyword>
<feature type="active site" description="Proton donor" evidence="13">
    <location>
        <position position="367"/>
    </location>
</feature>
<evidence type="ECO:0000313" key="19">
    <source>
        <dbReference type="Proteomes" id="UP000001449"/>
    </source>
</evidence>
<keyword evidence="8 15" id="KW-1133">Transmembrane helix</keyword>
<evidence type="ECO:0000256" key="9">
    <source>
        <dbReference type="ARBA" id="ARBA00023049"/>
    </source>
</evidence>
<feature type="domain" description="CAAX prenyl protease 1 N-terminal" evidence="17">
    <location>
        <begin position="27"/>
        <end position="207"/>
    </location>
</feature>
<dbReference type="Proteomes" id="UP000001449">
    <property type="component" value="Chromosome 10"/>
</dbReference>
<feature type="domain" description="Peptidase M48" evidence="16">
    <location>
        <begin position="211"/>
        <end position="419"/>
    </location>
</feature>
<evidence type="ECO:0000256" key="10">
    <source>
        <dbReference type="ARBA" id="ARBA00023136"/>
    </source>
</evidence>
<comment type="subcellular location">
    <subcellularLocation>
        <location evidence="1 15">Endoplasmic reticulum membrane</location>
        <topology evidence="1 15">Multi-pass membrane protein</topology>
    </subcellularLocation>
</comment>
<evidence type="ECO:0000259" key="17">
    <source>
        <dbReference type="Pfam" id="PF16491"/>
    </source>
</evidence>
<dbReference type="GO" id="GO:0004222">
    <property type="term" value="F:metalloendopeptidase activity"/>
    <property type="evidence" value="ECO:0000318"/>
    <property type="project" value="GO_Central"/>
</dbReference>
<dbReference type="Pfam" id="PF16491">
    <property type="entry name" value="Peptidase_M48_N"/>
    <property type="match status" value="1"/>
</dbReference>
<dbReference type="KEGG" id="tps:THAPSDRAFT_36310"/>
<evidence type="ECO:0000256" key="15">
    <source>
        <dbReference type="RuleBase" id="RU366005"/>
    </source>
</evidence>
<dbReference type="InterPro" id="IPR027057">
    <property type="entry name" value="CAXX_Prtase_1"/>
</dbReference>
<dbReference type="CDD" id="cd07343">
    <property type="entry name" value="M48A_Zmpste24p_like"/>
    <property type="match status" value="1"/>
</dbReference>
<proteinExistence type="inferred from homology"/>
<dbReference type="RefSeq" id="XP_002292916.1">
    <property type="nucleotide sequence ID" value="XM_002292880.1"/>
</dbReference>
<keyword evidence="5 15" id="KW-0378">Hydrolase</keyword>
<keyword evidence="3 15" id="KW-0812">Transmembrane</keyword>
<feature type="binding site" evidence="14">
    <location>
        <position position="280"/>
    </location>
    <ligand>
        <name>Zn(2+)</name>
        <dbReference type="ChEBI" id="CHEBI:29105"/>
        <note>catalytic</note>
    </ligand>
</feature>
<evidence type="ECO:0000256" key="11">
    <source>
        <dbReference type="ARBA" id="ARBA00044456"/>
    </source>
</evidence>
<evidence type="ECO:0000313" key="18">
    <source>
        <dbReference type="EMBL" id="EED90112.1"/>
    </source>
</evidence>
<evidence type="ECO:0000256" key="7">
    <source>
        <dbReference type="ARBA" id="ARBA00022833"/>
    </source>
</evidence>
<feature type="transmembrane region" description="Helical" evidence="15">
    <location>
        <begin position="178"/>
        <end position="205"/>
    </location>
</feature>
<evidence type="ECO:0000256" key="8">
    <source>
        <dbReference type="ARBA" id="ARBA00022989"/>
    </source>
</evidence>
<dbReference type="HOGENOM" id="CLU_025947_3_2_1"/>
<dbReference type="EC" id="3.4.24.84" evidence="15"/>
<dbReference type="eggNOG" id="KOG2719">
    <property type="taxonomic scope" value="Eukaryota"/>
</dbReference>
<dbReference type="GO" id="GO:0005789">
    <property type="term" value="C:endoplasmic reticulum membrane"/>
    <property type="evidence" value="ECO:0000318"/>
    <property type="project" value="GO_Central"/>
</dbReference>
<dbReference type="GO" id="GO:0071586">
    <property type="term" value="P:CAAX-box protein processing"/>
    <property type="evidence" value="ECO:0000318"/>
    <property type="project" value="GO_Central"/>
</dbReference>
<reference evidence="18 19" key="2">
    <citation type="journal article" date="2008" name="Nature">
        <title>The Phaeodactylum genome reveals the evolutionary history of diatom genomes.</title>
        <authorList>
            <person name="Bowler C."/>
            <person name="Allen A.E."/>
            <person name="Badger J.H."/>
            <person name="Grimwood J."/>
            <person name="Jabbari K."/>
            <person name="Kuo A."/>
            <person name="Maheswari U."/>
            <person name="Martens C."/>
            <person name="Maumus F."/>
            <person name="Otillar R.P."/>
            <person name="Rayko E."/>
            <person name="Salamov A."/>
            <person name="Vandepoele K."/>
            <person name="Beszteri B."/>
            <person name="Gruber A."/>
            <person name="Heijde M."/>
            <person name="Katinka M."/>
            <person name="Mock T."/>
            <person name="Valentin K."/>
            <person name="Verret F."/>
            <person name="Berges J.A."/>
            <person name="Brownlee C."/>
            <person name="Cadoret J.P."/>
            <person name="Chiovitti A."/>
            <person name="Choi C.J."/>
            <person name="Coesel S."/>
            <person name="De Martino A."/>
            <person name="Detter J.C."/>
            <person name="Durkin C."/>
            <person name="Falciatore A."/>
            <person name="Fournet J."/>
            <person name="Haruta M."/>
            <person name="Huysman M.J."/>
            <person name="Jenkins B.D."/>
            <person name="Jiroutova K."/>
            <person name="Jorgensen R.E."/>
            <person name="Joubert Y."/>
            <person name="Kaplan A."/>
            <person name="Kroger N."/>
            <person name="Kroth P.G."/>
            <person name="La Roche J."/>
            <person name="Lindquist E."/>
            <person name="Lommer M."/>
            <person name="Martin-Jezequel V."/>
            <person name="Lopez P.J."/>
            <person name="Lucas S."/>
            <person name="Mangogna M."/>
            <person name="McGinnis K."/>
            <person name="Medlin L.K."/>
            <person name="Montsant A."/>
            <person name="Oudot-Le Secq M.P."/>
            <person name="Napoli C."/>
            <person name="Obornik M."/>
            <person name="Parker M.S."/>
            <person name="Petit J.L."/>
            <person name="Porcel B.M."/>
            <person name="Poulsen N."/>
            <person name="Robison M."/>
            <person name="Rychlewski L."/>
            <person name="Rynearson T.A."/>
            <person name="Schmutz J."/>
            <person name="Shapiro H."/>
            <person name="Siaut M."/>
            <person name="Stanley M."/>
            <person name="Sussman M.R."/>
            <person name="Taylor A.R."/>
            <person name="Vardi A."/>
            <person name="von Dassow P."/>
            <person name="Vyverman W."/>
            <person name="Willis A."/>
            <person name="Wyrwicz L.S."/>
            <person name="Rokhsar D.S."/>
            <person name="Weissenbach J."/>
            <person name="Armbrust E.V."/>
            <person name="Green B.R."/>
            <person name="Van de Peer Y."/>
            <person name="Grigoriev I.V."/>
        </authorList>
    </citation>
    <scope>NUCLEOTIDE SEQUENCE [LARGE SCALE GENOMIC DNA]</scope>
    <source>
        <strain evidence="18 19">CCMP1335</strain>
    </source>
</reference>
<evidence type="ECO:0000256" key="6">
    <source>
        <dbReference type="ARBA" id="ARBA00022824"/>
    </source>
</evidence>
<dbReference type="GeneID" id="7450767"/>
<feature type="transmembrane region" description="Helical" evidence="15">
    <location>
        <begin position="291"/>
        <end position="309"/>
    </location>
</feature>
<keyword evidence="6 15" id="KW-0256">Endoplasmic reticulum</keyword>
<evidence type="ECO:0000256" key="14">
    <source>
        <dbReference type="PIRSR" id="PIRSR627057-2"/>
    </source>
</evidence>
<keyword evidence="4 14" id="KW-0479">Metal-binding</keyword>
<dbReference type="InParanoid" id="B8C8S3"/>
<comment type="similarity">
    <text evidence="12 15">Belongs to the peptidase M48A family.</text>
</comment>
<feature type="non-terminal residue" evidence="18">
    <location>
        <position position="425"/>
    </location>
</feature>
<comment type="caution">
    <text evidence="15">Lacks conserved residue(s) required for the propagation of feature annotation.</text>
</comment>
<dbReference type="EMBL" id="CM000646">
    <property type="protein sequence ID" value="EED90112.1"/>
    <property type="molecule type" value="Genomic_DNA"/>
</dbReference>
<comment type="cofactor">
    <cofactor evidence="14 15">
        <name>Zn(2+)</name>
        <dbReference type="ChEBI" id="CHEBI:29105"/>
    </cofactor>
    <text evidence="14 15">Binds 1 zinc ion per subunit.</text>
</comment>
<dbReference type="FunFam" id="3.30.2010.10:FF:000005">
    <property type="entry name" value="CAAX prenyl protease"/>
    <property type="match status" value="1"/>
</dbReference>
<evidence type="ECO:0000256" key="13">
    <source>
        <dbReference type="PIRSR" id="PIRSR627057-1"/>
    </source>
</evidence>
<keyword evidence="19" id="KW-1185">Reference proteome</keyword>
<reference evidence="18 19" key="1">
    <citation type="journal article" date="2004" name="Science">
        <title>The genome of the diatom Thalassiosira pseudonana: ecology, evolution, and metabolism.</title>
        <authorList>
            <person name="Armbrust E.V."/>
            <person name="Berges J.A."/>
            <person name="Bowler C."/>
            <person name="Green B.R."/>
            <person name="Martinez D."/>
            <person name="Putnam N.H."/>
            <person name="Zhou S."/>
            <person name="Allen A.E."/>
            <person name="Apt K.E."/>
            <person name="Bechner M."/>
            <person name="Brzezinski M.A."/>
            <person name="Chaal B.K."/>
            <person name="Chiovitti A."/>
            <person name="Davis A.K."/>
            <person name="Demarest M.S."/>
            <person name="Detter J.C."/>
            <person name="Glavina T."/>
            <person name="Goodstein D."/>
            <person name="Hadi M.Z."/>
            <person name="Hellsten U."/>
            <person name="Hildebrand M."/>
            <person name="Jenkins B.D."/>
            <person name="Jurka J."/>
            <person name="Kapitonov V.V."/>
            <person name="Kroger N."/>
            <person name="Lau W.W."/>
            <person name="Lane T.W."/>
            <person name="Larimer F.W."/>
            <person name="Lippmeier J.C."/>
            <person name="Lucas S."/>
            <person name="Medina M."/>
            <person name="Montsant A."/>
            <person name="Obornik M."/>
            <person name="Parker M.S."/>
            <person name="Palenik B."/>
            <person name="Pazour G.J."/>
            <person name="Richardson P.M."/>
            <person name="Rynearson T.A."/>
            <person name="Saito M.A."/>
            <person name="Schwartz D.C."/>
            <person name="Thamatrakoln K."/>
            <person name="Valentin K."/>
            <person name="Vardi A."/>
            <person name="Wilkerson F.P."/>
            <person name="Rokhsar D.S."/>
        </authorList>
    </citation>
    <scope>NUCLEOTIDE SEQUENCE [LARGE SCALE GENOMIC DNA]</scope>
    <source>
        <strain evidence="18 19">CCMP1335</strain>
    </source>
</reference>
<dbReference type="OMA" id="FVIEEKF"/>
<dbReference type="Pfam" id="PF01435">
    <property type="entry name" value="Peptidase_M48"/>
    <property type="match status" value="1"/>
</dbReference>